<keyword evidence="4" id="KW-1185">Reference proteome</keyword>
<evidence type="ECO:0000256" key="1">
    <source>
        <dbReference type="ARBA" id="ARBA00023002"/>
    </source>
</evidence>
<dbReference type="AlphaFoldDB" id="L9XHP5"/>
<dbReference type="eggNOG" id="arCOG00245">
    <property type="taxonomic scope" value="Archaea"/>
</dbReference>
<dbReference type="Gene3D" id="1.10.3660.10">
    <property type="entry name" value="6-phosphogluconate dehydrogenase C-terminal like domain"/>
    <property type="match status" value="1"/>
</dbReference>
<gene>
    <name evidence="3" type="ORF">C491_02805</name>
</gene>
<dbReference type="InterPro" id="IPR008927">
    <property type="entry name" value="6-PGluconate_DH-like_C_sf"/>
</dbReference>
<dbReference type="STRING" id="1227497.C491_02805"/>
<dbReference type="GO" id="GO:0004665">
    <property type="term" value="F:prephenate dehydrogenase (NADP+) activity"/>
    <property type="evidence" value="ECO:0007669"/>
    <property type="project" value="InterPro"/>
</dbReference>
<accession>L9XHP5</accession>
<dbReference type="PANTHER" id="PTHR21363:SF0">
    <property type="entry name" value="PREPHENATE DEHYDROGENASE [NADP(+)]"/>
    <property type="match status" value="1"/>
</dbReference>
<reference evidence="3 4" key="1">
    <citation type="journal article" date="2014" name="PLoS Genet.">
        <title>Phylogenetically driven sequencing of extremely halophilic archaea reveals strategies for static and dynamic osmo-response.</title>
        <authorList>
            <person name="Becker E.A."/>
            <person name="Seitzer P.M."/>
            <person name="Tritt A."/>
            <person name="Larsen D."/>
            <person name="Krusor M."/>
            <person name="Yao A.I."/>
            <person name="Wu D."/>
            <person name="Madern D."/>
            <person name="Eisen J.A."/>
            <person name="Darling A.E."/>
            <person name="Facciotti M.T."/>
        </authorList>
    </citation>
    <scope>NUCLEOTIDE SEQUENCE [LARGE SCALE GENOMIC DNA]</scope>
    <source>
        <strain evidence="3 4">DSM 10524</strain>
    </source>
</reference>
<evidence type="ECO:0000259" key="2">
    <source>
        <dbReference type="PROSITE" id="PS51176"/>
    </source>
</evidence>
<evidence type="ECO:0000313" key="3">
    <source>
        <dbReference type="EMBL" id="ELY60193.1"/>
    </source>
</evidence>
<keyword evidence="1" id="KW-0560">Oxidoreductase</keyword>
<dbReference type="PATRIC" id="fig|1227497.3.peg.578"/>
<comment type="caution">
    <text evidence="3">The sequence shown here is derived from an EMBL/GenBank/DDBJ whole genome shotgun (WGS) entry which is preliminary data.</text>
</comment>
<dbReference type="GO" id="GO:0070403">
    <property type="term" value="F:NAD+ binding"/>
    <property type="evidence" value="ECO:0007669"/>
    <property type="project" value="TreeGrafter"/>
</dbReference>
<dbReference type="InterPro" id="IPR036291">
    <property type="entry name" value="NAD(P)-bd_dom_sf"/>
</dbReference>
<dbReference type="GO" id="GO:0006571">
    <property type="term" value="P:tyrosine biosynthetic process"/>
    <property type="evidence" value="ECO:0007669"/>
    <property type="project" value="InterPro"/>
</dbReference>
<dbReference type="PROSITE" id="PS51176">
    <property type="entry name" value="PDH_ADH"/>
    <property type="match status" value="1"/>
</dbReference>
<dbReference type="Proteomes" id="UP000011688">
    <property type="component" value="Unassembled WGS sequence"/>
</dbReference>
<name>L9XHP5_9EURY</name>
<protein>
    <submittedName>
        <fullName evidence="3">Prephenate dehydrogenase</fullName>
    </submittedName>
</protein>
<dbReference type="PANTHER" id="PTHR21363">
    <property type="entry name" value="PREPHENATE DEHYDROGENASE"/>
    <property type="match status" value="1"/>
</dbReference>
<feature type="domain" description="Prephenate/arogenate dehydrogenase" evidence="2">
    <location>
        <begin position="22"/>
        <end position="271"/>
    </location>
</feature>
<dbReference type="InterPro" id="IPR003099">
    <property type="entry name" value="Prephen_DH"/>
</dbReference>
<dbReference type="Gene3D" id="3.40.50.720">
    <property type="entry name" value="NAD(P)-binding Rossmann-like Domain"/>
    <property type="match status" value="1"/>
</dbReference>
<organism evidence="3 4">
    <name type="scientific">Natronococcus amylolyticus DSM 10524</name>
    <dbReference type="NCBI Taxonomy" id="1227497"/>
    <lineage>
        <taxon>Archaea</taxon>
        <taxon>Methanobacteriati</taxon>
        <taxon>Methanobacteriota</taxon>
        <taxon>Stenosarchaea group</taxon>
        <taxon>Halobacteria</taxon>
        <taxon>Halobacteriales</taxon>
        <taxon>Natrialbaceae</taxon>
        <taxon>Natronococcus</taxon>
    </lineage>
</organism>
<proteinExistence type="predicted"/>
<dbReference type="EMBL" id="AOIB01000013">
    <property type="protein sequence ID" value="ELY60193.1"/>
    <property type="molecule type" value="Genomic_DNA"/>
</dbReference>
<dbReference type="SUPFAM" id="SSF48179">
    <property type="entry name" value="6-phosphogluconate dehydrogenase C-terminal domain-like"/>
    <property type="match status" value="1"/>
</dbReference>
<sequence>MLAGSADRSNAFCDAVGYITPMDVLIVGAGAMGTWFGDAVDSEVTFADVDPAAAVAAADAVGGEAASLEDEGTYDVVCIAVPLSHADEAIAAHASRAGEAMVDVSGAMTDPLAAMARHAPDLERASLHPLFAPERAPGSIAVVRENAGPTTVAVLEALEDRGNDLVETTPEEHDEAMETVQSATHAAVLAFALAAEDVPEGFETPIYEELRGIASRVTAGTPRVYADIQETFDGAEAVADAAGALADADHDEFEALYAEAARKLHEEGDHE</sequence>
<dbReference type="GO" id="GO:0008977">
    <property type="term" value="F:prephenate dehydrogenase (NAD+) activity"/>
    <property type="evidence" value="ECO:0007669"/>
    <property type="project" value="InterPro"/>
</dbReference>
<dbReference type="SUPFAM" id="SSF51735">
    <property type="entry name" value="NAD(P)-binding Rossmann-fold domains"/>
    <property type="match status" value="1"/>
</dbReference>
<dbReference type="InterPro" id="IPR050812">
    <property type="entry name" value="Preph/Arog_dehydrog"/>
</dbReference>
<evidence type="ECO:0000313" key="4">
    <source>
        <dbReference type="Proteomes" id="UP000011688"/>
    </source>
</evidence>